<evidence type="ECO:0000313" key="2">
    <source>
        <dbReference type="EMBL" id="GLL09550.1"/>
    </source>
</evidence>
<dbReference type="Gene3D" id="2.60.40.420">
    <property type="entry name" value="Cupredoxins - blue copper proteins"/>
    <property type="match status" value="1"/>
</dbReference>
<dbReference type="SUPFAM" id="SSF49503">
    <property type="entry name" value="Cupredoxins"/>
    <property type="match status" value="1"/>
</dbReference>
<feature type="region of interest" description="Disordered" evidence="1">
    <location>
        <begin position="72"/>
        <end position="100"/>
    </location>
</feature>
<gene>
    <name evidence="2" type="ORF">GCM10017577_06900</name>
</gene>
<accession>A0A9W6NTR6</accession>
<organism evidence="2 3">
    <name type="scientific">Pseudonocardia halophobica</name>
    <dbReference type="NCBI Taxonomy" id="29401"/>
    <lineage>
        <taxon>Bacteria</taxon>
        <taxon>Bacillati</taxon>
        <taxon>Actinomycetota</taxon>
        <taxon>Actinomycetes</taxon>
        <taxon>Pseudonocardiales</taxon>
        <taxon>Pseudonocardiaceae</taxon>
        <taxon>Pseudonocardia</taxon>
    </lineage>
</organism>
<dbReference type="Proteomes" id="UP001143463">
    <property type="component" value="Unassembled WGS sequence"/>
</dbReference>
<comment type="caution">
    <text evidence="2">The sequence shown here is derived from an EMBL/GenBank/DDBJ whole genome shotgun (WGS) entry which is preliminary data.</text>
</comment>
<reference evidence="2" key="1">
    <citation type="journal article" date="2014" name="Int. J. Syst. Evol. Microbiol.">
        <title>Complete genome sequence of Corynebacterium casei LMG S-19264T (=DSM 44701T), isolated from a smear-ripened cheese.</title>
        <authorList>
            <consortium name="US DOE Joint Genome Institute (JGI-PGF)"/>
            <person name="Walter F."/>
            <person name="Albersmeier A."/>
            <person name="Kalinowski J."/>
            <person name="Ruckert C."/>
        </authorList>
    </citation>
    <scope>NUCLEOTIDE SEQUENCE</scope>
    <source>
        <strain evidence="2">VKM Ac-1069</strain>
    </source>
</reference>
<reference evidence="2" key="2">
    <citation type="submission" date="2023-01" db="EMBL/GenBank/DDBJ databases">
        <authorList>
            <person name="Sun Q."/>
            <person name="Evtushenko L."/>
        </authorList>
    </citation>
    <scope>NUCLEOTIDE SEQUENCE</scope>
    <source>
        <strain evidence="2">VKM Ac-1069</strain>
    </source>
</reference>
<protein>
    <recommendedName>
        <fullName evidence="4">Blue (type 1) copper domain-containing protein</fullName>
    </recommendedName>
</protein>
<evidence type="ECO:0008006" key="4">
    <source>
        <dbReference type="Google" id="ProtNLM"/>
    </source>
</evidence>
<sequence>MHRAGLGLVVVAGVAAIVLGAVSTVALAALSGAFLRPGPYPIGPVSPSASCAAPALPGAVVDVRVTEMGTMMGSPDGNGPGPGRWYRGGSGEGQSWPPGAGWMDMTVIPTAVRAGEVSLRVTNSGWRPHELVVLPLAVGRAPGGRPIGADGRVDETGSIGEASAGCAAGIGDGILPGAAGWTTLTLGPGRYELICNYAGHYHAGMYAELDVT</sequence>
<evidence type="ECO:0000313" key="3">
    <source>
        <dbReference type="Proteomes" id="UP001143463"/>
    </source>
</evidence>
<dbReference type="InterPro" id="IPR008972">
    <property type="entry name" value="Cupredoxin"/>
</dbReference>
<name>A0A9W6NTR6_9PSEU</name>
<evidence type="ECO:0000256" key="1">
    <source>
        <dbReference type="SAM" id="MobiDB-lite"/>
    </source>
</evidence>
<dbReference type="RefSeq" id="WP_037040293.1">
    <property type="nucleotide sequence ID" value="NZ_BAAAUZ010000013.1"/>
</dbReference>
<proteinExistence type="predicted"/>
<keyword evidence="3" id="KW-1185">Reference proteome</keyword>
<dbReference type="AlphaFoldDB" id="A0A9W6NTR6"/>
<dbReference type="EMBL" id="BSFQ01000002">
    <property type="protein sequence ID" value="GLL09550.1"/>
    <property type="molecule type" value="Genomic_DNA"/>
</dbReference>
<feature type="compositionally biased region" description="Gly residues" evidence="1">
    <location>
        <begin position="76"/>
        <end position="92"/>
    </location>
</feature>